<dbReference type="KEGG" id="bhk:B4U37_19100"/>
<dbReference type="PANTHER" id="PTHR42709:SF6">
    <property type="entry name" value="UNDECAPRENYL PHOSPHATE TRANSPORTER A"/>
    <property type="match status" value="1"/>
</dbReference>
<dbReference type="Pfam" id="PF09335">
    <property type="entry name" value="VTT_dom"/>
    <property type="match status" value="1"/>
</dbReference>
<sequence length="206" mass="22965">MFEEIILTFIESFKGLSYFGVVLALTFEFIPAELVLPLVGYWAYQGDMNLILAILAGSIGGVTGPLTLYALGRFGGRPLLDKYGKYFFIREKDMATAEGFFVKYGAVIAFLGRFIPGVRTVISVPCGMAKMNIVLFIAYTYLAMLPITAAYVYVGFRFGPQWADAASVISVYLKPLGIGILLVLLVILIFRYRKNQKVNKTREKYS</sequence>
<accession>A0A1Y0CRY1</accession>
<feature type="transmembrane region" description="Helical" evidence="7">
    <location>
        <begin position="166"/>
        <end position="190"/>
    </location>
</feature>
<evidence type="ECO:0000256" key="3">
    <source>
        <dbReference type="ARBA" id="ARBA00022475"/>
    </source>
</evidence>
<reference evidence="10 12" key="2">
    <citation type="submission" date="2019-08" db="EMBL/GenBank/DDBJ databases">
        <title>Bacillus genomes from the desert of Cuatro Cienegas, Coahuila.</title>
        <authorList>
            <person name="Olmedo-Alvarez G."/>
        </authorList>
    </citation>
    <scope>NUCLEOTIDE SEQUENCE [LARGE SCALE GENOMIC DNA]</scope>
    <source>
        <strain evidence="10 12">CH88_3T</strain>
    </source>
</reference>
<evidence type="ECO:0000313" key="10">
    <source>
        <dbReference type="EMBL" id="TYS60016.1"/>
    </source>
</evidence>
<reference evidence="9 11" key="1">
    <citation type="submission" date="2017-04" db="EMBL/GenBank/DDBJ databases">
        <title>Complete Genome Sequence of the Bacillus horikoshii 20a strain from Cuatro Cienegas, Coahuila, Mexico.</title>
        <authorList>
            <person name="Zarza E."/>
            <person name="Alcaraz L.D."/>
            <person name="Aguilar-Salinas B."/>
            <person name="Islas A."/>
            <person name="Olmedo-Alvarez G."/>
        </authorList>
    </citation>
    <scope>NUCLEOTIDE SEQUENCE [LARGE SCALE GENOMIC DNA]</scope>
    <source>
        <strain evidence="9 11">20a</strain>
    </source>
</reference>
<feature type="transmembrane region" description="Helical" evidence="7">
    <location>
        <begin position="133"/>
        <end position="154"/>
    </location>
</feature>
<feature type="domain" description="VTT" evidence="8">
    <location>
        <begin position="30"/>
        <end position="155"/>
    </location>
</feature>
<dbReference type="EMBL" id="CP020880">
    <property type="protein sequence ID" value="ART78012.1"/>
    <property type="molecule type" value="Genomic_DNA"/>
</dbReference>
<comment type="similarity">
    <text evidence="2">Belongs to the DedA family.</text>
</comment>
<evidence type="ECO:0000256" key="2">
    <source>
        <dbReference type="ARBA" id="ARBA00010792"/>
    </source>
</evidence>
<feature type="transmembrane region" description="Helical" evidence="7">
    <location>
        <begin position="50"/>
        <end position="72"/>
    </location>
</feature>
<evidence type="ECO:0000259" key="8">
    <source>
        <dbReference type="Pfam" id="PF09335"/>
    </source>
</evidence>
<evidence type="ECO:0000256" key="4">
    <source>
        <dbReference type="ARBA" id="ARBA00022692"/>
    </source>
</evidence>
<dbReference type="RefSeq" id="WP_088019513.1">
    <property type="nucleotide sequence ID" value="NZ_CP020880.1"/>
</dbReference>
<dbReference type="GeneID" id="96740511"/>
<organism evidence="10 12">
    <name type="scientific">Sutcliffiella horikoshii</name>
    <dbReference type="NCBI Taxonomy" id="79883"/>
    <lineage>
        <taxon>Bacteria</taxon>
        <taxon>Bacillati</taxon>
        <taxon>Bacillota</taxon>
        <taxon>Bacilli</taxon>
        <taxon>Bacillales</taxon>
        <taxon>Bacillaceae</taxon>
        <taxon>Sutcliffiella</taxon>
    </lineage>
</organism>
<feature type="transmembrane region" description="Helical" evidence="7">
    <location>
        <begin position="21"/>
        <end position="44"/>
    </location>
</feature>
<dbReference type="Proteomes" id="UP000323393">
    <property type="component" value="Unassembled WGS sequence"/>
</dbReference>
<evidence type="ECO:0000256" key="5">
    <source>
        <dbReference type="ARBA" id="ARBA00022989"/>
    </source>
</evidence>
<keyword evidence="11" id="KW-1185">Reference proteome</keyword>
<proteinExistence type="inferred from homology"/>
<evidence type="ECO:0000256" key="6">
    <source>
        <dbReference type="ARBA" id="ARBA00023136"/>
    </source>
</evidence>
<gene>
    <name evidence="9" type="ORF">B4U37_19100</name>
    <name evidence="10" type="ORF">FZC74_07645</name>
</gene>
<dbReference type="AlphaFoldDB" id="A0A1Y0CRY1"/>
<dbReference type="PANTHER" id="PTHR42709">
    <property type="entry name" value="ALKALINE PHOSPHATASE LIKE PROTEIN"/>
    <property type="match status" value="1"/>
</dbReference>
<evidence type="ECO:0000313" key="11">
    <source>
        <dbReference type="Proteomes" id="UP000195573"/>
    </source>
</evidence>
<evidence type="ECO:0000256" key="7">
    <source>
        <dbReference type="SAM" id="Phobius"/>
    </source>
</evidence>
<protein>
    <submittedName>
        <fullName evidence="9">Alkaline phosphatase</fullName>
    </submittedName>
    <submittedName>
        <fullName evidence="10">DedA family protein</fullName>
    </submittedName>
</protein>
<dbReference type="GO" id="GO:0005886">
    <property type="term" value="C:plasma membrane"/>
    <property type="evidence" value="ECO:0007669"/>
    <property type="project" value="UniProtKB-SubCell"/>
</dbReference>
<dbReference type="InterPro" id="IPR051311">
    <property type="entry name" value="DedA_domain"/>
</dbReference>
<keyword evidence="4 7" id="KW-0812">Transmembrane</keyword>
<dbReference type="InterPro" id="IPR032816">
    <property type="entry name" value="VTT_dom"/>
</dbReference>
<dbReference type="Proteomes" id="UP000195573">
    <property type="component" value="Chromosome"/>
</dbReference>
<keyword evidence="3" id="KW-1003">Cell membrane</keyword>
<keyword evidence="5 7" id="KW-1133">Transmembrane helix</keyword>
<evidence type="ECO:0000256" key="1">
    <source>
        <dbReference type="ARBA" id="ARBA00004651"/>
    </source>
</evidence>
<evidence type="ECO:0000313" key="12">
    <source>
        <dbReference type="Proteomes" id="UP000323393"/>
    </source>
</evidence>
<name>A0A1Y0CRY1_9BACI</name>
<keyword evidence="6 7" id="KW-0472">Membrane</keyword>
<dbReference type="EMBL" id="VTEU01000002">
    <property type="protein sequence ID" value="TYS60016.1"/>
    <property type="molecule type" value="Genomic_DNA"/>
</dbReference>
<evidence type="ECO:0000313" key="9">
    <source>
        <dbReference type="EMBL" id="ART78012.1"/>
    </source>
</evidence>
<comment type="subcellular location">
    <subcellularLocation>
        <location evidence="1">Cell membrane</location>
        <topology evidence="1">Multi-pass membrane protein</topology>
    </subcellularLocation>
</comment>